<dbReference type="EMBL" id="JBGFUD010017660">
    <property type="protein sequence ID" value="MFH4984445.1"/>
    <property type="molecule type" value="Genomic_DNA"/>
</dbReference>
<dbReference type="InterPro" id="IPR027417">
    <property type="entry name" value="P-loop_NTPase"/>
</dbReference>
<feature type="non-terminal residue" evidence="1">
    <location>
        <position position="1"/>
    </location>
</feature>
<dbReference type="AlphaFoldDB" id="A0ABD6EYB8"/>
<reference evidence="1 2" key="1">
    <citation type="submission" date="2024-08" db="EMBL/GenBank/DDBJ databases">
        <title>Gnathostoma spinigerum genome.</title>
        <authorList>
            <person name="Gonzalez-Bertolin B."/>
            <person name="Monzon S."/>
            <person name="Zaballos A."/>
            <person name="Jimenez P."/>
            <person name="Dekumyoy P."/>
            <person name="Varona S."/>
            <person name="Cuesta I."/>
            <person name="Sumanam S."/>
            <person name="Adisakwattana P."/>
            <person name="Gasser R.B."/>
            <person name="Hernandez-Gonzalez A."/>
            <person name="Young N.D."/>
            <person name="Perteguer M.J."/>
        </authorList>
    </citation>
    <scope>NUCLEOTIDE SEQUENCE [LARGE SCALE GENOMIC DNA]</scope>
    <source>
        <strain evidence="1">AL3</strain>
        <tissue evidence="1">Liver</tissue>
    </source>
</reference>
<sequence>TGIEARLPRAVRQELLLKQCGVQEPSSAVKPPYKAKPKGLSVRDMNTYQSLITSKVGKSLATDLRAAAYAEVSTKTFEGIEELFSDVVTAIVTTSQSKICLMRNHIGRPRPMDACTIM</sequence>
<keyword evidence="2" id="KW-1185">Reference proteome</keyword>
<evidence type="ECO:0000313" key="2">
    <source>
        <dbReference type="Proteomes" id="UP001608902"/>
    </source>
</evidence>
<accession>A0ABD6EYB8</accession>
<comment type="caution">
    <text evidence="1">The sequence shown here is derived from an EMBL/GenBank/DDBJ whole genome shotgun (WGS) entry which is preliminary data.</text>
</comment>
<protein>
    <submittedName>
        <fullName evidence="1">Uncharacterized protein</fullName>
    </submittedName>
</protein>
<evidence type="ECO:0000313" key="1">
    <source>
        <dbReference type="EMBL" id="MFH4984445.1"/>
    </source>
</evidence>
<organism evidence="1 2">
    <name type="scientific">Gnathostoma spinigerum</name>
    <dbReference type="NCBI Taxonomy" id="75299"/>
    <lineage>
        <taxon>Eukaryota</taxon>
        <taxon>Metazoa</taxon>
        <taxon>Ecdysozoa</taxon>
        <taxon>Nematoda</taxon>
        <taxon>Chromadorea</taxon>
        <taxon>Rhabditida</taxon>
        <taxon>Spirurina</taxon>
        <taxon>Gnathostomatomorpha</taxon>
        <taxon>Gnathostomatoidea</taxon>
        <taxon>Gnathostomatidae</taxon>
        <taxon>Gnathostoma</taxon>
    </lineage>
</organism>
<name>A0ABD6EYB8_9BILA</name>
<proteinExistence type="predicted"/>
<gene>
    <name evidence="1" type="ORF">AB6A40_011154</name>
</gene>
<dbReference type="Proteomes" id="UP001608902">
    <property type="component" value="Unassembled WGS sequence"/>
</dbReference>
<dbReference type="Gene3D" id="3.40.50.300">
    <property type="entry name" value="P-loop containing nucleotide triphosphate hydrolases"/>
    <property type="match status" value="1"/>
</dbReference>